<accession>A0A096BEE6</accession>
<keyword evidence="6 9" id="KW-0460">Magnesium</keyword>
<feature type="site" description="Transition state stabilizer" evidence="9">
    <location>
        <position position="17"/>
    </location>
</feature>
<dbReference type="NCBIfam" id="TIGR01510">
    <property type="entry name" value="coaD_prev_kdtB"/>
    <property type="match status" value="1"/>
</dbReference>
<dbReference type="GO" id="GO:0005737">
    <property type="term" value="C:cytoplasm"/>
    <property type="evidence" value="ECO:0007669"/>
    <property type="project" value="UniProtKB-SubCell"/>
</dbReference>
<evidence type="ECO:0000256" key="6">
    <source>
        <dbReference type="ARBA" id="ARBA00022842"/>
    </source>
</evidence>
<feature type="binding site" evidence="9">
    <location>
        <position position="41"/>
    </location>
    <ligand>
        <name>substrate</name>
    </ligand>
</feature>
<dbReference type="GeneID" id="93427356"/>
<comment type="subcellular location">
    <subcellularLocation>
        <location evidence="9">Cytoplasm</location>
    </subcellularLocation>
</comment>
<evidence type="ECO:0000256" key="5">
    <source>
        <dbReference type="ARBA" id="ARBA00022840"/>
    </source>
</evidence>
<dbReference type="CDD" id="cd02163">
    <property type="entry name" value="PPAT"/>
    <property type="match status" value="1"/>
</dbReference>
<feature type="binding site" evidence="9">
    <location>
        <position position="87"/>
    </location>
    <ligand>
        <name>substrate</name>
    </ligand>
</feature>
<dbReference type="eggNOG" id="COG0669">
    <property type="taxonomic scope" value="Bacteria"/>
</dbReference>
<keyword evidence="12" id="KW-1185">Reference proteome</keyword>
<feature type="binding site" evidence="9">
    <location>
        <begin position="88"/>
        <end position="90"/>
    </location>
    <ligand>
        <name>ATP</name>
        <dbReference type="ChEBI" id="CHEBI:30616"/>
    </ligand>
</feature>
<evidence type="ECO:0000313" key="12">
    <source>
        <dbReference type="Proteomes" id="UP000029629"/>
    </source>
</evidence>
<gene>
    <name evidence="9" type="primary">coaD</name>
    <name evidence="11" type="ORF">HMPREF2130_03295</name>
</gene>
<dbReference type="InterPro" id="IPR014729">
    <property type="entry name" value="Rossmann-like_a/b/a_fold"/>
</dbReference>
<dbReference type="AlphaFoldDB" id="A0A096BEE6"/>
<feature type="binding site" evidence="9">
    <location>
        <position position="73"/>
    </location>
    <ligand>
        <name>substrate</name>
    </ligand>
</feature>
<keyword evidence="2 9" id="KW-0808">Transferase</keyword>
<dbReference type="SUPFAM" id="SSF52374">
    <property type="entry name" value="Nucleotidylyl transferase"/>
    <property type="match status" value="1"/>
</dbReference>
<keyword evidence="5 9" id="KW-0067">ATP-binding</keyword>
<evidence type="ECO:0000256" key="8">
    <source>
        <dbReference type="ARBA" id="ARBA00029346"/>
    </source>
</evidence>
<keyword evidence="3 9" id="KW-0548">Nucleotidyltransferase</keyword>
<evidence type="ECO:0000313" key="11">
    <source>
        <dbReference type="EMBL" id="KGF31534.1"/>
    </source>
</evidence>
<dbReference type="HAMAP" id="MF_00151">
    <property type="entry name" value="PPAT_bact"/>
    <property type="match status" value="1"/>
</dbReference>
<comment type="similarity">
    <text evidence="9">Belongs to the bacterial CoaD family.</text>
</comment>
<organism evidence="11 12">
    <name type="scientific">Oligella urethralis DNF00040</name>
    <dbReference type="NCBI Taxonomy" id="1401065"/>
    <lineage>
        <taxon>Bacteria</taxon>
        <taxon>Pseudomonadati</taxon>
        <taxon>Pseudomonadota</taxon>
        <taxon>Betaproteobacteria</taxon>
        <taxon>Burkholderiales</taxon>
        <taxon>Alcaligenaceae</taxon>
        <taxon>Oligella</taxon>
    </lineage>
</organism>
<feature type="binding site" evidence="9">
    <location>
        <begin position="9"/>
        <end position="10"/>
    </location>
    <ligand>
        <name>ATP</name>
        <dbReference type="ChEBI" id="CHEBI:30616"/>
    </ligand>
</feature>
<comment type="function">
    <text evidence="9">Reversibly transfers an adenylyl group from ATP to 4'-phosphopantetheine, yielding dephospho-CoA (dPCoA) and pyrophosphate.</text>
</comment>
<comment type="pathway">
    <text evidence="9">Cofactor biosynthesis; coenzyme A biosynthesis; CoA from (R)-pantothenate: step 4/5.</text>
</comment>
<dbReference type="GO" id="GO:0015937">
    <property type="term" value="P:coenzyme A biosynthetic process"/>
    <property type="evidence" value="ECO:0007669"/>
    <property type="project" value="UniProtKB-UniRule"/>
</dbReference>
<feature type="binding site" evidence="9">
    <location>
        <position position="9"/>
    </location>
    <ligand>
        <name>substrate</name>
    </ligand>
</feature>
<dbReference type="GO" id="GO:0005524">
    <property type="term" value="F:ATP binding"/>
    <property type="evidence" value="ECO:0007669"/>
    <property type="project" value="UniProtKB-KW"/>
</dbReference>
<feature type="binding site" evidence="9">
    <location>
        <begin position="123"/>
        <end position="129"/>
    </location>
    <ligand>
        <name>ATP</name>
        <dbReference type="ChEBI" id="CHEBI:30616"/>
    </ligand>
</feature>
<evidence type="ECO:0000256" key="9">
    <source>
        <dbReference type="HAMAP-Rule" id="MF_00151"/>
    </source>
</evidence>
<feature type="domain" description="Cytidyltransferase-like" evidence="10">
    <location>
        <begin position="5"/>
        <end position="133"/>
    </location>
</feature>
<comment type="cofactor">
    <cofactor evidence="9">
        <name>Mg(2+)</name>
        <dbReference type="ChEBI" id="CHEBI:18420"/>
    </cofactor>
</comment>
<feature type="binding site" evidence="9">
    <location>
        <position position="98"/>
    </location>
    <ligand>
        <name>ATP</name>
        <dbReference type="ChEBI" id="CHEBI:30616"/>
    </ligand>
</feature>
<comment type="caution">
    <text evidence="11">The sequence shown here is derived from an EMBL/GenBank/DDBJ whole genome shotgun (WGS) entry which is preliminary data.</text>
</comment>
<dbReference type="EMBL" id="JRNI01000013">
    <property type="protein sequence ID" value="KGF31534.1"/>
    <property type="molecule type" value="Genomic_DNA"/>
</dbReference>
<dbReference type="NCBIfam" id="TIGR00125">
    <property type="entry name" value="cyt_tran_rel"/>
    <property type="match status" value="1"/>
</dbReference>
<dbReference type="Proteomes" id="UP000029629">
    <property type="component" value="Unassembled WGS sequence"/>
</dbReference>
<proteinExistence type="inferred from homology"/>
<evidence type="ECO:0000256" key="3">
    <source>
        <dbReference type="ARBA" id="ARBA00022695"/>
    </source>
</evidence>
<dbReference type="InterPro" id="IPR001980">
    <property type="entry name" value="PPAT"/>
</dbReference>
<dbReference type="GO" id="GO:0004595">
    <property type="term" value="F:pantetheine-phosphate adenylyltransferase activity"/>
    <property type="evidence" value="ECO:0007669"/>
    <property type="project" value="UniProtKB-UniRule"/>
</dbReference>
<evidence type="ECO:0000259" key="10">
    <source>
        <dbReference type="Pfam" id="PF01467"/>
    </source>
</evidence>
<evidence type="ECO:0000256" key="4">
    <source>
        <dbReference type="ARBA" id="ARBA00022741"/>
    </source>
</evidence>
<dbReference type="PANTHER" id="PTHR21342:SF1">
    <property type="entry name" value="PHOSPHOPANTETHEINE ADENYLYLTRANSFERASE"/>
    <property type="match status" value="1"/>
</dbReference>
<reference evidence="11 12" key="1">
    <citation type="submission" date="2014-07" db="EMBL/GenBank/DDBJ databases">
        <authorList>
            <person name="McCorrison J."/>
            <person name="Sanka R."/>
            <person name="Torralba M."/>
            <person name="Gillis M."/>
            <person name="Haft D.H."/>
            <person name="Methe B."/>
            <person name="Sutton G."/>
            <person name="Nelson K.E."/>
        </authorList>
    </citation>
    <scope>NUCLEOTIDE SEQUENCE [LARGE SCALE GENOMIC DNA]</scope>
    <source>
        <strain evidence="11 12">DNF00040</strain>
    </source>
</reference>
<feature type="binding site" evidence="9">
    <location>
        <position position="17"/>
    </location>
    <ligand>
        <name>ATP</name>
        <dbReference type="ChEBI" id="CHEBI:30616"/>
    </ligand>
</feature>
<dbReference type="InterPro" id="IPR004821">
    <property type="entry name" value="Cyt_trans-like"/>
</dbReference>
<dbReference type="Pfam" id="PF01467">
    <property type="entry name" value="CTP_transf_like"/>
    <property type="match status" value="1"/>
</dbReference>
<evidence type="ECO:0000256" key="7">
    <source>
        <dbReference type="ARBA" id="ARBA00022993"/>
    </source>
</evidence>
<evidence type="ECO:0000256" key="2">
    <source>
        <dbReference type="ARBA" id="ARBA00022679"/>
    </source>
</evidence>
<dbReference type="PANTHER" id="PTHR21342">
    <property type="entry name" value="PHOSPHOPANTETHEINE ADENYLYLTRANSFERASE"/>
    <property type="match status" value="1"/>
</dbReference>
<comment type="catalytic activity">
    <reaction evidence="8 9">
        <text>(R)-4'-phosphopantetheine + ATP + H(+) = 3'-dephospho-CoA + diphosphate</text>
        <dbReference type="Rhea" id="RHEA:19801"/>
        <dbReference type="ChEBI" id="CHEBI:15378"/>
        <dbReference type="ChEBI" id="CHEBI:30616"/>
        <dbReference type="ChEBI" id="CHEBI:33019"/>
        <dbReference type="ChEBI" id="CHEBI:57328"/>
        <dbReference type="ChEBI" id="CHEBI:61723"/>
        <dbReference type="EC" id="2.7.7.3"/>
    </reaction>
</comment>
<dbReference type="EC" id="2.7.7.3" evidence="9"/>
<name>A0A096BEE6_9BURK</name>
<sequence>MKIAIYPGTFDPLTRGHEDLVRRAAGLFDHVIVGVARSAGKNPCFTLEERLKIAHEVLDHYPNVTVKGFSGLLKDFVRENNGRVIIRGLRAVSDFEYEFQMAGMNRYLLPDVETMFMTPSDQYQFISGTFVREVALMGGDVSKLVFPSVERWLKAKAEERKDALAEAKAQVALLNETLKK</sequence>
<dbReference type="Gene3D" id="3.40.50.620">
    <property type="entry name" value="HUPs"/>
    <property type="match status" value="1"/>
</dbReference>
<dbReference type="PRINTS" id="PR01020">
    <property type="entry name" value="LPSBIOSNTHSS"/>
</dbReference>
<protein>
    <recommendedName>
        <fullName evidence="9">Phosphopantetheine adenylyltransferase</fullName>
        <ecNumber evidence="9">2.7.7.3</ecNumber>
    </recommendedName>
    <alternativeName>
        <fullName evidence="9">Dephospho-CoA pyrophosphorylase</fullName>
    </alternativeName>
    <alternativeName>
        <fullName evidence="9">Pantetheine-phosphate adenylyltransferase</fullName>
        <shortName evidence="9">PPAT</shortName>
    </alternativeName>
</protein>
<dbReference type="OrthoDB" id="9806661at2"/>
<evidence type="ECO:0000256" key="1">
    <source>
        <dbReference type="ARBA" id="ARBA00022490"/>
    </source>
</evidence>
<comment type="subunit">
    <text evidence="9">Homohexamer.</text>
</comment>
<dbReference type="RefSeq" id="WP_018025838.1">
    <property type="nucleotide sequence ID" value="NZ_JRNI01000013.1"/>
</dbReference>
<keyword evidence="1 9" id="KW-0963">Cytoplasm</keyword>
<keyword evidence="4 9" id="KW-0547">Nucleotide-binding</keyword>
<dbReference type="UniPathway" id="UPA00241">
    <property type="reaction ID" value="UER00355"/>
</dbReference>
<keyword evidence="7 9" id="KW-0173">Coenzyme A biosynthesis</keyword>